<dbReference type="AlphaFoldDB" id="L8WIF4"/>
<reference evidence="1 2" key="1">
    <citation type="journal article" date="2013" name="Nat. Commun.">
        <title>The evolution and pathogenic mechanisms of the rice sheath blight pathogen.</title>
        <authorList>
            <person name="Zheng A."/>
            <person name="Lin R."/>
            <person name="Xu L."/>
            <person name="Qin P."/>
            <person name="Tang C."/>
            <person name="Ai P."/>
            <person name="Zhang D."/>
            <person name="Liu Y."/>
            <person name="Sun Z."/>
            <person name="Feng H."/>
            <person name="Wang Y."/>
            <person name="Chen Y."/>
            <person name="Liang X."/>
            <person name="Fu R."/>
            <person name="Li Q."/>
            <person name="Zhang J."/>
            <person name="Yu X."/>
            <person name="Xie Z."/>
            <person name="Ding L."/>
            <person name="Guan P."/>
            <person name="Tang J."/>
            <person name="Liang Y."/>
            <person name="Wang S."/>
            <person name="Deng Q."/>
            <person name="Li S."/>
            <person name="Zhu J."/>
            <person name="Wang L."/>
            <person name="Liu H."/>
            <person name="Li P."/>
        </authorList>
    </citation>
    <scope>NUCLEOTIDE SEQUENCE [LARGE SCALE GENOMIC DNA]</scope>
    <source>
        <strain evidence="2">AG-1 IA</strain>
    </source>
</reference>
<dbReference type="Proteomes" id="UP000011668">
    <property type="component" value="Unassembled WGS sequence"/>
</dbReference>
<evidence type="ECO:0000313" key="2">
    <source>
        <dbReference type="Proteomes" id="UP000011668"/>
    </source>
</evidence>
<accession>L8WIF4</accession>
<keyword evidence="2" id="KW-1185">Reference proteome</keyword>
<gene>
    <name evidence="1" type="ORF">AG1IA_08279</name>
</gene>
<comment type="caution">
    <text evidence="1">The sequence shown here is derived from an EMBL/GenBank/DDBJ whole genome shotgun (WGS) entry which is preliminary data.</text>
</comment>
<protein>
    <submittedName>
        <fullName evidence="1">Uncharacterized protein</fullName>
    </submittedName>
</protein>
<organism evidence="1 2">
    <name type="scientific">Thanatephorus cucumeris (strain AG1-IA)</name>
    <name type="common">Rice sheath blight fungus</name>
    <name type="synonym">Rhizoctonia solani</name>
    <dbReference type="NCBI Taxonomy" id="983506"/>
    <lineage>
        <taxon>Eukaryota</taxon>
        <taxon>Fungi</taxon>
        <taxon>Dikarya</taxon>
        <taxon>Basidiomycota</taxon>
        <taxon>Agaricomycotina</taxon>
        <taxon>Agaricomycetes</taxon>
        <taxon>Cantharellales</taxon>
        <taxon>Ceratobasidiaceae</taxon>
        <taxon>Rhizoctonia</taxon>
        <taxon>Rhizoctonia solani AG-1</taxon>
    </lineage>
</organism>
<proteinExistence type="predicted"/>
<dbReference type="HOGENOM" id="CLU_2723952_0_0_1"/>
<evidence type="ECO:0000313" key="1">
    <source>
        <dbReference type="EMBL" id="ELU37690.1"/>
    </source>
</evidence>
<sequence>MRWQGIRGANKMMEKIHMTIPSQMPSSDRVGRKRYARRSKFVFYKDTIANSCERFGWTTEYVSCTGKRQRSV</sequence>
<dbReference type="EMBL" id="AFRT01002494">
    <property type="protein sequence ID" value="ELU37690.1"/>
    <property type="molecule type" value="Genomic_DNA"/>
</dbReference>
<name>L8WIF4_THACA</name>